<keyword evidence="1" id="KW-0732">Signal</keyword>
<organism evidence="2 3">
    <name type="scientific">Planobispora rosea</name>
    <dbReference type="NCBI Taxonomy" id="35762"/>
    <lineage>
        <taxon>Bacteria</taxon>
        <taxon>Bacillati</taxon>
        <taxon>Actinomycetota</taxon>
        <taxon>Actinomycetes</taxon>
        <taxon>Streptosporangiales</taxon>
        <taxon>Streptosporangiaceae</taxon>
        <taxon>Planobispora</taxon>
    </lineage>
</organism>
<dbReference type="Proteomes" id="UP000655044">
    <property type="component" value="Unassembled WGS sequence"/>
</dbReference>
<dbReference type="PANTHER" id="PTHR43649">
    <property type="entry name" value="ARABINOSE-BINDING PROTEIN-RELATED"/>
    <property type="match status" value="1"/>
</dbReference>
<dbReference type="RefSeq" id="WP_068922447.1">
    <property type="nucleotide sequence ID" value="NZ_BMQP01000009.1"/>
</dbReference>
<dbReference type="PANTHER" id="PTHR43649:SF12">
    <property type="entry name" value="DIACETYLCHITOBIOSE BINDING PROTEIN DASA"/>
    <property type="match status" value="1"/>
</dbReference>
<sequence length="440" mass="46605">MRIRKLATTALAGALLLAASACGDDGGSGGPSAEGGAPKTLTYWASNQGPSLEADQEILKPELDRFKKETGIEVKVEVVPWADLLNRILAATTSGQGPDVLNIGNTWSASLQATGAFVPFDDTLLAKLGGRDRFLGPSLAATGVAGQPPAAVPIYGMTYGLMYNKKMFAEAGIEAPPKTWDELIETGKKLTKDGKWGLAVEGASVTENAHHAFIFGQQHGAELFDASGRPQFDSDAQVAATKQFLDLMAVHKIVNPSNAEYGNGTQAVQDFTSGKAGMLMWQSIASSAKAAGMGEDEYGVAPIPLPDPAQGGKQVNGMVAGINMAIFKHSRNQDAALEFVKFMTSKQTQQNLNKVYGSLPTVKDAYDDPAFQTEHIKAFQQILATTAAPLPQVPEESQFETLVGTAMNELFADVASGKQVTEEHIKAKLTEADEKMQAGS</sequence>
<dbReference type="Gene3D" id="3.40.190.10">
    <property type="entry name" value="Periplasmic binding protein-like II"/>
    <property type="match status" value="2"/>
</dbReference>
<evidence type="ECO:0000313" key="2">
    <source>
        <dbReference type="EMBL" id="GIH84532.1"/>
    </source>
</evidence>
<dbReference type="Pfam" id="PF01547">
    <property type="entry name" value="SBP_bac_1"/>
    <property type="match status" value="1"/>
</dbReference>
<dbReference type="InterPro" id="IPR050490">
    <property type="entry name" value="Bact_solute-bd_prot1"/>
</dbReference>
<dbReference type="InterPro" id="IPR006059">
    <property type="entry name" value="SBP"/>
</dbReference>
<evidence type="ECO:0000256" key="1">
    <source>
        <dbReference type="SAM" id="SignalP"/>
    </source>
</evidence>
<gene>
    <name evidence="2" type="ORF">Pro02_29400</name>
</gene>
<proteinExistence type="predicted"/>
<dbReference type="SUPFAM" id="SSF53850">
    <property type="entry name" value="Periplasmic binding protein-like II"/>
    <property type="match status" value="1"/>
</dbReference>
<evidence type="ECO:0000313" key="3">
    <source>
        <dbReference type="Proteomes" id="UP000655044"/>
    </source>
</evidence>
<comment type="caution">
    <text evidence="2">The sequence shown here is derived from an EMBL/GenBank/DDBJ whole genome shotgun (WGS) entry which is preliminary data.</text>
</comment>
<dbReference type="EMBL" id="BOOI01000024">
    <property type="protein sequence ID" value="GIH84532.1"/>
    <property type="molecule type" value="Genomic_DNA"/>
</dbReference>
<feature type="chain" id="PRO_5035194415" evidence="1">
    <location>
        <begin position="24"/>
        <end position="440"/>
    </location>
</feature>
<protein>
    <submittedName>
        <fullName evidence="2">Sugar ABC transporter substrate-binding protein</fullName>
    </submittedName>
</protein>
<feature type="signal peptide" evidence="1">
    <location>
        <begin position="1"/>
        <end position="23"/>
    </location>
</feature>
<name>A0A8J3RZ92_PLARO</name>
<accession>A0A8J3RZ92</accession>
<keyword evidence="3" id="KW-1185">Reference proteome</keyword>
<reference evidence="2" key="1">
    <citation type="submission" date="2021-01" db="EMBL/GenBank/DDBJ databases">
        <title>Whole genome shotgun sequence of Planobispora rosea NBRC 15558.</title>
        <authorList>
            <person name="Komaki H."/>
            <person name="Tamura T."/>
        </authorList>
    </citation>
    <scope>NUCLEOTIDE SEQUENCE</scope>
    <source>
        <strain evidence="2">NBRC 15558</strain>
    </source>
</reference>
<dbReference type="AlphaFoldDB" id="A0A8J3RZ92"/>
<dbReference type="PROSITE" id="PS51257">
    <property type="entry name" value="PROKAR_LIPOPROTEIN"/>
    <property type="match status" value="1"/>
</dbReference>